<dbReference type="EMBL" id="HACG01008430">
    <property type="protein sequence ID" value="CEK55295.1"/>
    <property type="molecule type" value="Transcribed_RNA"/>
</dbReference>
<keyword evidence="1" id="KW-1133">Transmembrane helix</keyword>
<evidence type="ECO:0000256" key="1">
    <source>
        <dbReference type="SAM" id="Phobius"/>
    </source>
</evidence>
<accession>A0A0B6YIC7</accession>
<keyword evidence="1" id="KW-0472">Membrane</keyword>
<dbReference type="AlphaFoldDB" id="A0A0B6YIC7"/>
<evidence type="ECO:0000313" key="2">
    <source>
        <dbReference type="EMBL" id="CEK55295.1"/>
    </source>
</evidence>
<gene>
    <name evidence="2" type="primary">ORF24854</name>
</gene>
<keyword evidence="1" id="KW-0812">Transmembrane</keyword>
<organism evidence="2">
    <name type="scientific">Arion vulgaris</name>
    <dbReference type="NCBI Taxonomy" id="1028688"/>
    <lineage>
        <taxon>Eukaryota</taxon>
        <taxon>Metazoa</taxon>
        <taxon>Spiralia</taxon>
        <taxon>Lophotrochozoa</taxon>
        <taxon>Mollusca</taxon>
        <taxon>Gastropoda</taxon>
        <taxon>Heterobranchia</taxon>
        <taxon>Euthyneura</taxon>
        <taxon>Panpulmonata</taxon>
        <taxon>Eupulmonata</taxon>
        <taxon>Stylommatophora</taxon>
        <taxon>Helicina</taxon>
        <taxon>Arionoidea</taxon>
        <taxon>Arionidae</taxon>
        <taxon>Arion</taxon>
    </lineage>
</organism>
<reference evidence="2" key="1">
    <citation type="submission" date="2014-12" db="EMBL/GenBank/DDBJ databases">
        <title>Insight into the proteome of Arion vulgaris.</title>
        <authorList>
            <person name="Aradska J."/>
            <person name="Bulat T."/>
            <person name="Smidak R."/>
            <person name="Sarate P."/>
            <person name="Gangsoo J."/>
            <person name="Sialana F."/>
            <person name="Bilban M."/>
            <person name="Lubec G."/>
        </authorList>
    </citation>
    <scope>NUCLEOTIDE SEQUENCE</scope>
    <source>
        <tissue evidence="2">Skin</tissue>
    </source>
</reference>
<sequence length="113" mass="12528">MMANTRLVKGHHCRLTVGHSYLAFLGMVAVFAGSVCGFTTRVIDRNQDITVASGVGIMWASKSMPVNVIERSANSMVEFNCKVQEVSSIREGQKHQRNILWFKDGLQVDLRGS</sequence>
<protein>
    <submittedName>
        <fullName evidence="2">Uncharacterized protein</fullName>
    </submittedName>
</protein>
<name>A0A0B6YIC7_9EUPU</name>
<proteinExistence type="predicted"/>
<feature type="transmembrane region" description="Helical" evidence="1">
    <location>
        <begin position="21"/>
        <end position="43"/>
    </location>
</feature>
<feature type="non-terminal residue" evidence="2">
    <location>
        <position position="113"/>
    </location>
</feature>